<feature type="transmembrane region" description="Helical" evidence="1">
    <location>
        <begin position="50"/>
        <end position="68"/>
    </location>
</feature>
<keyword evidence="1" id="KW-0812">Transmembrane</keyword>
<name>A0A410WQ66_9BACL</name>
<accession>A0A410WQ66</accession>
<reference evidence="2 3" key="1">
    <citation type="submission" date="2018-01" db="EMBL/GenBank/DDBJ databases">
        <title>The whole genome sequencing and assembly of Paenibacillus chitinolyticus KCCM 41400 strain.</title>
        <authorList>
            <person name="Kim J.-Y."/>
            <person name="Park M.-K."/>
            <person name="Lee Y.-J."/>
            <person name="Yi H."/>
            <person name="Bahn Y.-S."/>
            <person name="Kim J.F."/>
            <person name="Lee D.-W."/>
        </authorList>
    </citation>
    <scope>NUCLEOTIDE SEQUENCE [LARGE SCALE GENOMIC DNA]</scope>
    <source>
        <strain evidence="2 3">KCCM 41400</strain>
    </source>
</reference>
<feature type="transmembrane region" description="Helical" evidence="1">
    <location>
        <begin position="172"/>
        <end position="192"/>
    </location>
</feature>
<evidence type="ECO:0000313" key="2">
    <source>
        <dbReference type="EMBL" id="QAV16576.1"/>
    </source>
</evidence>
<protein>
    <submittedName>
        <fullName evidence="2">Uncharacterized protein</fullName>
    </submittedName>
</protein>
<proteinExistence type="predicted"/>
<feature type="transmembrane region" description="Helical" evidence="1">
    <location>
        <begin position="143"/>
        <end position="165"/>
    </location>
</feature>
<dbReference type="EMBL" id="CP026520">
    <property type="protein sequence ID" value="QAV16576.1"/>
    <property type="molecule type" value="Genomic_DNA"/>
</dbReference>
<feature type="transmembrane region" description="Helical" evidence="1">
    <location>
        <begin position="212"/>
        <end position="233"/>
    </location>
</feature>
<dbReference type="OrthoDB" id="2597063at2"/>
<feature type="transmembrane region" description="Helical" evidence="1">
    <location>
        <begin position="21"/>
        <end position="38"/>
    </location>
</feature>
<evidence type="ECO:0000313" key="3">
    <source>
        <dbReference type="Proteomes" id="UP000288943"/>
    </source>
</evidence>
<keyword evidence="1" id="KW-0472">Membrane</keyword>
<gene>
    <name evidence="2" type="ORF">PC41400_02240</name>
</gene>
<sequence length="245" mass="27306">MGKGVRIVSLWLQDLRGFKSIWGLPPLLYVLMLGYAIWSSDPEQPGNALFYGELAFYPLVVMLCAALFHRELGGPMEIYATLPQSLTGMAARKGLILLAVCTGYQAAWFTAYQAKFGAVTTLVYSYGPAGQSSMCTLHSFMPLLLQMLPALLFIAVLTLTVMLAVKKLYAGLFAGLALWMLDILSHGSWLPYFTIYTVHIQEQSKEIPNLFLPNRLVLLSATLILTVILNYTVQDRSRWIVSEEE</sequence>
<feature type="transmembrane region" description="Helical" evidence="1">
    <location>
        <begin position="95"/>
        <end position="114"/>
    </location>
</feature>
<evidence type="ECO:0000256" key="1">
    <source>
        <dbReference type="SAM" id="Phobius"/>
    </source>
</evidence>
<dbReference type="AlphaFoldDB" id="A0A410WQ66"/>
<keyword evidence="1" id="KW-1133">Transmembrane helix</keyword>
<organism evidence="2 3">
    <name type="scientific">Paenibacillus chitinolyticus</name>
    <dbReference type="NCBI Taxonomy" id="79263"/>
    <lineage>
        <taxon>Bacteria</taxon>
        <taxon>Bacillati</taxon>
        <taxon>Bacillota</taxon>
        <taxon>Bacilli</taxon>
        <taxon>Bacillales</taxon>
        <taxon>Paenibacillaceae</taxon>
        <taxon>Paenibacillus</taxon>
    </lineage>
</organism>
<dbReference type="KEGG" id="pchi:PC41400_02240"/>
<dbReference type="Proteomes" id="UP000288943">
    <property type="component" value="Chromosome"/>
</dbReference>